<dbReference type="Proteomes" id="UP001159364">
    <property type="component" value="Linkage Group LG02"/>
</dbReference>
<dbReference type="AlphaFoldDB" id="A0AAV8TY84"/>
<evidence type="ECO:0000313" key="2">
    <source>
        <dbReference type="Proteomes" id="UP001159364"/>
    </source>
</evidence>
<organism evidence="1 2">
    <name type="scientific">Erythroxylum novogranatense</name>
    <dbReference type="NCBI Taxonomy" id="1862640"/>
    <lineage>
        <taxon>Eukaryota</taxon>
        <taxon>Viridiplantae</taxon>
        <taxon>Streptophyta</taxon>
        <taxon>Embryophyta</taxon>
        <taxon>Tracheophyta</taxon>
        <taxon>Spermatophyta</taxon>
        <taxon>Magnoliopsida</taxon>
        <taxon>eudicotyledons</taxon>
        <taxon>Gunneridae</taxon>
        <taxon>Pentapetalae</taxon>
        <taxon>rosids</taxon>
        <taxon>fabids</taxon>
        <taxon>Malpighiales</taxon>
        <taxon>Erythroxylaceae</taxon>
        <taxon>Erythroxylum</taxon>
    </lineage>
</organism>
<dbReference type="EMBL" id="JAIWQS010000002">
    <property type="protein sequence ID" value="KAJ8771972.1"/>
    <property type="molecule type" value="Genomic_DNA"/>
</dbReference>
<comment type="caution">
    <text evidence="1">The sequence shown here is derived from an EMBL/GenBank/DDBJ whole genome shotgun (WGS) entry which is preliminary data.</text>
</comment>
<keyword evidence="2" id="KW-1185">Reference proteome</keyword>
<protein>
    <submittedName>
        <fullName evidence="1">Uncharacterized protein</fullName>
    </submittedName>
</protein>
<proteinExistence type="predicted"/>
<evidence type="ECO:0000313" key="1">
    <source>
        <dbReference type="EMBL" id="KAJ8771972.1"/>
    </source>
</evidence>
<reference evidence="1 2" key="1">
    <citation type="submission" date="2021-09" db="EMBL/GenBank/DDBJ databases">
        <title>Genomic insights and catalytic innovation underlie evolution of tropane alkaloids biosynthesis.</title>
        <authorList>
            <person name="Wang Y.-J."/>
            <person name="Tian T."/>
            <person name="Huang J.-P."/>
            <person name="Huang S.-X."/>
        </authorList>
    </citation>
    <scope>NUCLEOTIDE SEQUENCE [LARGE SCALE GENOMIC DNA]</scope>
    <source>
        <strain evidence="1">KIB-2018</strain>
        <tissue evidence="1">Leaf</tissue>
    </source>
</reference>
<gene>
    <name evidence="1" type="ORF">K2173_027149</name>
</gene>
<sequence length="124" mass="13937">MESNRKRRGILKGKLMPFYRSAKSSTTIQYSNKIMPSQLSSAASTASVGFVVNQDFLVAPPKQKVSFIVPADNSRDKLSQLDMVYGLPGDESVDMKASTYISNVQERFKLERATSERKNHENMK</sequence>
<dbReference type="PANTHER" id="PTHR36030:SF1">
    <property type="entry name" value="CALMODULIN-BINDING DOMAIN-CONTAINING PROTEIN"/>
    <property type="match status" value="1"/>
</dbReference>
<dbReference type="PANTHER" id="PTHR36030">
    <property type="entry name" value="CALMODULIN-BINDING DOMAIN-CONTAINING PROTEIN"/>
    <property type="match status" value="1"/>
</dbReference>
<name>A0AAV8TY84_9ROSI</name>
<accession>A0AAV8TY84</accession>